<dbReference type="EMBL" id="JADFFK010000004">
    <property type="protein sequence ID" value="MBE9636712.1"/>
    <property type="molecule type" value="Genomic_DNA"/>
</dbReference>
<keyword evidence="3" id="KW-1185">Reference proteome</keyword>
<dbReference type="InterPro" id="IPR038444">
    <property type="entry name" value="DUF465_sf"/>
</dbReference>
<evidence type="ECO:0000313" key="3">
    <source>
        <dbReference type="Proteomes" id="UP000607796"/>
    </source>
</evidence>
<comment type="caution">
    <text evidence="2">The sequence shown here is derived from an EMBL/GenBank/DDBJ whole genome shotgun (WGS) entry which is preliminary data.</text>
</comment>
<feature type="coiled-coil region" evidence="1">
    <location>
        <begin position="7"/>
        <end position="55"/>
    </location>
</feature>
<dbReference type="RefSeq" id="WP_194134029.1">
    <property type="nucleotide sequence ID" value="NZ_JADFFK010000004.1"/>
</dbReference>
<sequence length="57" mass="6453">MSLTSHLQELKKKHQNLATTVEEMQRSPGVDDLHVAALKKQKLRIKEEISRLSAEAS</sequence>
<protein>
    <submittedName>
        <fullName evidence="2">DUF465 domain-containing protein</fullName>
    </submittedName>
</protein>
<organism evidence="2 3">
    <name type="scientific">Salipiger mangrovisoli</name>
    <dbReference type="NCBI Taxonomy" id="2865933"/>
    <lineage>
        <taxon>Bacteria</taxon>
        <taxon>Pseudomonadati</taxon>
        <taxon>Pseudomonadota</taxon>
        <taxon>Alphaproteobacteria</taxon>
        <taxon>Rhodobacterales</taxon>
        <taxon>Roseobacteraceae</taxon>
        <taxon>Salipiger</taxon>
    </lineage>
</organism>
<dbReference type="Gene3D" id="6.10.280.50">
    <property type="match status" value="1"/>
</dbReference>
<proteinExistence type="predicted"/>
<evidence type="ECO:0000313" key="2">
    <source>
        <dbReference type="EMBL" id="MBE9636712.1"/>
    </source>
</evidence>
<dbReference type="Proteomes" id="UP000607796">
    <property type="component" value="Unassembled WGS sequence"/>
</dbReference>
<name>A0ABR9WZP9_9RHOB</name>
<dbReference type="Pfam" id="PF04325">
    <property type="entry name" value="DUF465"/>
    <property type="match status" value="1"/>
</dbReference>
<accession>A0ABR9WZP9</accession>
<evidence type="ECO:0000256" key="1">
    <source>
        <dbReference type="SAM" id="Coils"/>
    </source>
</evidence>
<keyword evidence="1" id="KW-0175">Coiled coil</keyword>
<dbReference type="InterPro" id="IPR007420">
    <property type="entry name" value="DUF465"/>
</dbReference>
<reference evidence="2 3" key="1">
    <citation type="journal article" date="2021" name="Int. J. Syst. Evol. Microbiol.">
        <title>Salipiger mangrovisoli sp. nov., isolated from mangrove soil and the proposal for the reclassification of Paraphaeobacter pallidus as Salipiger pallidus comb. nov.</title>
        <authorList>
            <person name="Du J."/>
            <person name="Liu Y."/>
            <person name="Pei T."/>
            <person name="Deng M.R."/>
            <person name="Zhu H."/>
        </authorList>
    </citation>
    <scope>NUCLEOTIDE SEQUENCE [LARGE SCALE GENOMIC DNA]</scope>
    <source>
        <strain evidence="2 3">6D45A</strain>
    </source>
</reference>
<gene>
    <name evidence="2" type="ORF">IQ782_07690</name>
</gene>